<reference evidence="3 4" key="1">
    <citation type="journal article" date="2006" name="Science">
        <title>Phytophthora genome sequences uncover evolutionary origins and mechanisms of pathogenesis.</title>
        <authorList>
            <person name="Tyler B.M."/>
            <person name="Tripathy S."/>
            <person name="Zhang X."/>
            <person name="Dehal P."/>
            <person name="Jiang R.H."/>
            <person name="Aerts A."/>
            <person name="Arredondo F.D."/>
            <person name="Baxter L."/>
            <person name="Bensasson D."/>
            <person name="Beynon J.L."/>
            <person name="Chapman J."/>
            <person name="Damasceno C.M."/>
            <person name="Dorrance A.E."/>
            <person name="Dou D."/>
            <person name="Dickerman A.W."/>
            <person name="Dubchak I.L."/>
            <person name="Garbelotto M."/>
            <person name="Gijzen M."/>
            <person name="Gordon S.G."/>
            <person name="Govers F."/>
            <person name="Grunwald N.J."/>
            <person name="Huang W."/>
            <person name="Ivors K.L."/>
            <person name="Jones R.W."/>
            <person name="Kamoun S."/>
            <person name="Krampis K."/>
            <person name="Lamour K.H."/>
            <person name="Lee M.K."/>
            <person name="McDonald W.H."/>
            <person name="Medina M."/>
            <person name="Meijer H.J."/>
            <person name="Nordberg E.K."/>
            <person name="Maclean D.J."/>
            <person name="Ospina-Giraldo M.D."/>
            <person name="Morris P.F."/>
            <person name="Phuntumart V."/>
            <person name="Putnam N.H."/>
            <person name="Rash S."/>
            <person name="Rose J.K."/>
            <person name="Sakihama Y."/>
            <person name="Salamov A.A."/>
            <person name="Savidor A."/>
            <person name="Scheuring C.F."/>
            <person name="Smith B.M."/>
            <person name="Sobral B.W."/>
            <person name="Terry A."/>
            <person name="Torto-Alalibo T.A."/>
            <person name="Win J."/>
            <person name="Xu Z."/>
            <person name="Zhang H."/>
            <person name="Grigoriev I.V."/>
            <person name="Rokhsar D.S."/>
            <person name="Boore J.L."/>
        </authorList>
    </citation>
    <scope>NUCLEOTIDE SEQUENCE [LARGE SCALE GENOMIC DNA]</scope>
    <source>
        <strain evidence="3 4">P6497</strain>
    </source>
</reference>
<feature type="compositionally biased region" description="Basic and acidic residues" evidence="1">
    <location>
        <begin position="286"/>
        <end position="296"/>
    </location>
</feature>
<feature type="region of interest" description="Disordered" evidence="1">
    <location>
        <begin position="275"/>
        <end position="300"/>
    </location>
</feature>
<dbReference type="SMR" id="G4ZPT0"/>
<dbReference type="Pfam" id="PF10354">
    <property type="entry name" value="BMT5-like"/>
    <property type="match status" value="1"/>
</dbReference>
<gene>
    <name evidence="3" type="ORF">PHYSODRAFT_316216</name>
</gene>
<evidence type="ECO:0000256" key="1">
    <source>
        <dbReference type="SAM" id="MobiDB-lite"/>
    </source>
</evidence>
<keyword evidence="4" id="KW-1185">Reference proteome</keyword>
<proteinExistence type="predicted"/>
<feature type="compositionally biased region" description="Basic residues" evidence="1">
    <location>
        <begin position="352"/>
        <end position="370"/>
    </location>
</feature>
<name>G4ZPT0_PHYSP</name>
<dbReference type="STRING" id="1094619.G4ZPT0"/>
<dbReference type="EMBL" id="JH159155">
    <property type="protein sequence ID" value="EGZ16142.1"/>
    <property type="molecule type" value="Genomic_DNA"/>
</dbReference>
<dbReference type="InParanoid" id="G4ZPT0"/>
<accession>G4ZPT0</accession>
<dbReference type="InterPro" id="IPR019446">
    <property type="entry name" value="BMT5-like"/>
</dbReference>
<dbReference type="KEGG" id="psoj:PHYSODRAFT_316216"/>
<protein>
    <recommendedName>
        <fullName evidence="2">25S rRNA (uridine-N(3))-methyltransferase BMT5-like domain-containing protein</fullName>
    </recommendedName>
</protein>
<feature type="domain" description="25S rRNA (uridine-N(3))-methyltransferase BMT5-like" evidence="2">
    <location>
        <begin position="85"/>
        <end position="252"/>
    </location>
</feature>
<evidence type="ECO:0000313" key="3">
    <source>
        <dbReference type="EMBL" id="EGZ16142.1"/>
    </source>
</evidence>
<dbReference type="Proteomes" id="UP000002640">
    <property type="component" value="Unassembled WGS sequence"/>
</dbReference>
<dbReference type="GO" id="GO:0070475">
    <property type="term" value="P:rRNA base methylation"/>
    <property type="evidence" value="ECO:0007669"/>
    <property type="project" value="InterPro"/>
</dbReference>
<sequence length="370" mass="41230">MDARGSELQWRDLHLLHVHRDTLRCAFTRCIACCYKIALHSRPGLLPNVRPEMCPRMAEPTEQQQQTQTQHCVGLFDAKHVQRILTVGDGNFSYSLALARALGPDSGVTLVATSHESNKTVLETYPDGEKILAELNAMPHVTVQHEVDATDAEQMKQLGLFDRVIWNFPCVRAPRGEDGQNQEMEMNKQLLHGFFAHVGQMLTPTGEVHVTHKTKAPFGQWGIENIAKTNKLRHQQSVIFDRCLYPGYSNKKVLSKGSFPIWDSQTFIFVPEDRAQPETPAEAEGADAKGAGDKENTVPVEPVTMDTLKKIYLLLTPSLDDMLGGKKKRKGFNNNKVPKIVSKQDGDSSNKGKSHAKGGKQSGRKKGRRS</sequence>
<dbReference type="Gene3D" id="3.40.50.150">
    <property type="entry name" value="Vaccinia Virus protein VP39"/>
    <property type="match status" value="1"/>
</dbReference>
<feature type="region of interest" description="Disordered" evidence="1">
    <location>
        <begin position="324"/>
        <end position="370"/>
    </location>
</feature>
<dbReference type="GO" id="GO:0005737">
    <property type="term" value="C:cytoplasm"/>
    <property type="evidence" value="ECO:0007669"/>
    <property type="project" value="TreeGrafter"/>
</dbReference>
<dbReference type="GO" id="GO:0070042">
    <property type="term" value="F:rRNA (uridine-N3-)-methyltransferase activity"/>
    <property type="evidence" value="ECO:0007669"/>
    <property type="project" value="InterPro"/>
</dbReference>
<evidence type="ECO:0000313" key="4">
    <source>
        <dbReference type="Proteomes" id="UP000002640"/>
    </source>
</evidence>
<organism evidence="3 4">
    <name type="scientific">Phytophthora sojae (strain P6497)</name>
    <name type="common">Soybean stem and root rot agent</name>
    <name type="synonym">Phytophthora megasperma f. sp. glycines</name>
    <dbReference type="NCBI Taxonomy" id="1094619"/>
    <lineage>
        <taxon>Eukaryota</taxon>
        <taxon>Sar</taxon>
        <taxon>Stramenopiles</taxon>
        <taxon>Oomycota</taxon>
        <taxon>Peronosporomycetes</taxon>
        <taxon>Peronosporales</taxon>
        <taxon>Peronosporaceae</taxon>
        <taxon>Phytophthora</taxon>
    </lineage>
</organism>
<dbReference type="PANTHER" id="PTHR11538:SF104">
    <property type="entry name" value="25S RRNA (URIDINE-N(3))-METHYLTRANSFERASE BMT5-LIKE DOMAIN-CONTAINING PROTEIN"/>
    <property type="match status" value="1"/>
</dbReference>
<dbReference type="GeneID" id="20643952"/>
<dbReference type="OMA" id="FTRCIAC"/>
<dbReference type="AlphaFoldDB" id="G4ZPT0"/>
<dbReference type="RefSeq" id="XP_009529891.1">
    <property type="nucleotide sequence ID" value="XM_009531596.1"/>
</dbReference>
<dbReference type="InterPro" id="IPR029063">
    <property type="entry name" value="SAM-dependent_MTases_sf"/>
</dbReference>
<dbReference type="SUPFAM" id="SSF53335">
    <property type="entry name" value="S-adenosyl-L-methionine-dependent methyltransferases"/>
    <property type="match status" value="1"/>
</dbReference>
<evidence type="ECO:0000259" key="2">
    <source>
        <dbReference type="Pfam" id="PF10354"/>
    </source>
</evidence>
<dbReference type="PANTHER" id="PTHR11538">
    <property type="entry name" value="PHENYLALANYL-TRNA SYNTHETASE"/>
    <property type="match status" value="1"/>
</dbReference>